<protein>
    <recommendedName>
        <fullName evidence="2">Inovirus Gp2 family protein</fullName>
    </recommendedName>
</protein>
<proteinExistence type="predicted"/>
<dbReference type="PATRIC" id="fig|502800.11.peg.3865"/>
<evidence type="ECO:0000313" key="1">
    <source>
        <dbReference type="EMBL" id="ACA69410.1"/>
    </source>
</evidence>
<reference evidence="1" key="1">
    <citation type="submission" date="2008-02" db="EMBL/GenBank/DDBJ databases">
        <title>Complete sequence of Yersinia pseudotuberculosis YPIII.</title>
        <authorList>
            <consortium name="US DOE Joint Genome Institute"/>
            <person name="Challacombe J.F."/>
            <person name="Bruce D."/>
            <person name="Detter J.C."/>
            <person name="Green L."/>
            <person name="Land M."/>
            <person name="Munk C."/>
            <person name="Lindler L.E."/>
            <person name="Nikolich M.P."/>
            <person name="Brettin T."/>
        </authorList>
    </citation>
    <scope>NUCLEOTIDE SEQUENCE</scope>
    <source>
        <strain evidence="1">YPIII</strain>
    </source>
</reference>
<dbReference type="AlphaFoldDB" id="A0A0H3B4R9"/>
<evidence type="ECO:0008006" key="2">
    <source>
        <dbReference type="Google" id="ProtNLM"/>
    </source>
</evidence>
<dbReference type="EMBL" id="CP000950">
    <property type="protein sequence ID" value="ACA69410.1"/>
    <property type="molecule type" value="Genomic_DNA"/>
</dbReference>
<dbReference type="KEGG" id="ypy:YPK_3139"/>
<dbReference type="RefSeq" id="WP_012304470.1">
    <property type="nucleotide sequence ID" value="NZ_CP009792.1"/>
</dbReference>
<sequence>MAYRTNLNYTIDNELFTNLIDHMERMRERHSDIIPLRMDFAYKTSSKRYADRYRDHWDMDMYRLAERVLNTNTVIGYAWVMEFTYRHGLHFHAMFYLDGQRKRNCYRSARVIAEEWRDITEGMGIFENCQKKIYHKVNGARNLHYSDRKGYRDLAFILSYLAKQEQKEAYAAPVCWLNDIRRRGQGGRPRNGRGK</sequence>
<gene>
    <name evidence="1" type="ordered locus">YPK_3139</name>
</gene>
<name>A0A0H3B4R9_YERPY</name>
<organism evidence="1">
    <name type="scientific">Yersinia pseudotuberculosis serotype O:3 (strain YPIII)</name>
    <dbReference type="NCBI Taxonomy" id="502800"/>
    <lineage>
        <taxon>Bacteria</taxon>
        <taxon>Pseudomonadati</taxon>
        <taxon>Pseudomonadota</taxon>
        <taxon>Gammaproteobacteria</taxon>
        <taxon>Enterobacterales</taxon>
        <taxon>Yersiniaceae</taxon>
        <taxon>Yersinia</taxon>
    </lineage>
</organism>
<accession>A0A0H3B4R9</accession>